<feature type="compositionally biased region" description="Polar residues" evidence="6">
    <location>
        <begin position="46"/>
        <end position="64"/>
    </location>
</feature>
<gene>
    <name evidence="8" type="ORF">NP493_442g01039</name>
</gene>
<dbReference type="CDD" id="cd00086">
    <property type="entry name" value="homeodomain"/>
    <property type="match status" value="1"/>
</dbReference>
<protein>
    <recommendedName>
        <fullName evidence="7">Homeobox domain-containing protein</fullName>
    </recommendedName>
</protein>
<dbReference type="InterPro" id="IPR050224">
    <property type="entry name" value="TALE_homeobox"/>
</dbReference>
<dbReference type="InterPro" id="IPR032453">
    <property type="entry name" value="PKNOX/Meis_N"/>
</dbReference>
<dbReference type="Pfam" id="PF05920">
    <property type="entry name" value="Homeobox_KN"/>
    <property type="match status" value="1"/>
</dbReference>
<dbReference type="InterPro" id="IPR008422">
    <property type="entry name" value="KN_HD"/>
</dbReference>
<evidence type="ECO:0000259" key="7">
    <source>
        <dbReference type="PROSITE" id="PS50071"/>
    </source>
</evidence>
<keyword evidence="3 5" id="KW-0371">Homeobox</keyword>
<feature type="region of interest" description="Disordered" evidence="6">
    <location>
        <begin position="286"/>
        <end position="328"/>
    </location>
</feature>
<organism evidence="8 9">
    <name type="scientific">Ridgeia piscesae</name>
    <name type="common">Tubeworm</name>
    <dbReference type="NCBI Taxonomy" id="27915"/>
    <lineage>
        <taxon>Eukaryota</taxon>
        <taxon>Metazoa</taxon>
        <taxon>Spiralia</taxon>
        <taxon>Lophotrochozoa</taxon>
        <taxon>Annelida</taxon>
        <taxon>Polychaeta</taxon>
        <taxon>Sedentaria</taxon>
        <taxon>Canalipalpata</taxon>
        <taxon>Sabellida</taxon>
        <taxon>Siboglinidae</taxon>
        <taxon>Ridgeia</taxon>
    </lineage>
</organism>
<dbReference type="GO" id="GO:0005634">
    <property type="term" value="C:nucleus"/>
    <property type="evidence" value="ECO:0007669"/>
    <property type="project" value="UniProtKB-SubCell"/>
</dbReference>
<feature type="region of interest" description="Disordered" evidence="6">
    <location>
        <begin position="186"/>
        <end position="218"/>
    </location>
</feature>
<keyword evidence="9" id="KW-1185">Reference proteome</keyword>
<accession>A0AAD9NTU8</accession>
<dbReference type="Proteomes" id="UP001209878">
    <property type="component" value="Unassembled WGS sequence"/>
</dbReference>
<dbReference type="AlphaFoldDB" id="A0AAD9NTU8"/>
<evidence type="ECO:0000256" key="4">
    <source>
        <dbReference type="ARBA" id="ARBA00023242"/>
    </source>
</evidence>
<evidence type="ECO:0000256" key="1">
    <source>
        <dbReference type="ARBA" id="ARBA00009661"/>
    </source>
</evidence>
<evidence type="ECO:0000313" key="9">
    <source>
        <dbReference type="Proteomes" id="UP001209878"/>
    </source>
</evidence>
<dbReference type="EMBL" id="JAODUO010000442">
    <property type="protein sequence ID" value="KAK2180458.1"/>
    <property type="molecule type" value="Genomic_DNA"/>
</dbReference>
<dbReference type="SMART" id="SM00389">
    <property type="entry name" value="HOX"/>
    <property type="match status" value="1"/>
</dbReference>
<evidence type="ECO:0000313" key="8">
    <source>
        <dbReference type="EMBL" id="KAK2180458.1"/>
    </source>
</evidence>
<dbReference type="FunFam" id="1.10.10.60:FF:000004">
    <property type="entry name" value="Meis2 homeobox isoform 2c"/>
    <property type="match status" value="1"/>
</dbReference>
<dbReference type="GO" id="GO:0003677">
    <property type="term" value="F:DNA binding"/>
    <property type="evidence" value="ECO:0007669"/>
    <property type="project" value="UniProtKB-UniRule"/>
</dbReference>
<evidence type="ECO:0000256" key="2">
    <source>
        <dbReference type="ARBA" id="ARBA00023125"/>
    </source>
</evidence>
<comment type="similarity">
    <text evidence="1">Belongs to the TALE/MEIS homeobox family.</text>
</comment>
<feature type="region of interest" description="Disordered" evidence="6">
    <location>
        <begin position="46"/>
        <end position="66"/>
    </location>
</feature>
<dbReference type="SUPFAM" id="SSF46689">
    <property type="entry name" value="Homeodomain-like"/>
    <property type="match status" value="1"/>
</dbReference>
<name>A0AAD9NTU8_RIDPI</name>
<dbReference type="InterPro" id="IPR001356">
    <property type="entry name" value="HD"/>
</dbReference>
<reference evidence="8" key="1">
    <citation type="journal article" date="2023" name="Mol. Biol. Evol.">
        <title>Third-Generation Sequencing Reveals the Adaptive Role of the Epigenome in Three Deep-Sea Polychaetes.</title>
        <authorList>
            <person name="Perez M."/>
            <person name="Aroh O."/>
            <person name="Sun Y."/>
            <person name="Lan Y."/>
            <person name="Juniper S.K."/>
            <person name="Young C.R."/>
            <person name="Angers B."/>
            <person name="Qian P.Y."/>
        </authorList>
    </citation>
    <scope>NUCLEOTIDE SEQUENCE</scope>
    <source>
        <strain evidence="8">R07B-5</strain>
    </source>
</reference>
<evidence type="ECO:0000256" key="3">
    <source>
        <dbReference type="ARBA" id="ARBA00023155"/>
    </source>
</evidence>
<feature type="DNA-binding region" description="Homeobox" evidence="5">
    <location>
        <begin position="320"/>
        <end position="382"/>
    </location>
</feature>
<dbReference type="GO" id="GO:0006355">
    <property type="term" value="P:regulation of DNA-templated transcription"/>
    <property type="evidence" value="ECO:0007669"/>
    <property type="project" value="InterPro"/>
</dbReference>
<comment type="subcellular location">
    <subcellularLocation>
        <location evidence="5">Nucleus</location>
    </subcellularLocation>
</comment>
<dbReference type="Gene3D" id="1.10.10.60">
    <property type="entry name" value="Homeodomain-like"/>
    <property type="match status" value="1"/>
</dbReference>
<dbReference type="PANTHER" id="PTHR11850">
    <property type="entry name" value="HOMEOBOX PROTEIN TRANSCRIPTION FACTORS"/>
    <property type="match status" value="1"/>
</dbReference>
<feature type="compositionally biased region" description="Low complexity" evidence="6">
    <location>
        <begin position="286"/>
        <end position="304"/>
    </location>
</feature>
<dbReference type="Pfam" id="PF16493">
    <property type="entry name" value="Meis_PKNOX_N"/>
    <property type="match status" value="1"/>
</dbReference>
<comment type="caution">
    <text evidence="8">The sequence shown here is derived from an EMBL/GenBank/DDBJ whole genome shotgun (WGS) entry which is preliminary data.</text>
</comment>
<dbReference type="PROSITE" id="PS50071">
    <property type="entry name" value="HOMEOBOX_2"/>
    <property type="match status" value="1"/>
</dbReference>
<feature type="region of interest" description="Disordered" evidence="6">
    <location>
        <begin position="418"/>
        <end position="452"/>
    </location>
</feature>
<evidence type="ECO:0000256" key="6">
    <source>
        <dbReference type="SAM" id="MobiDB-lite"/>
    </source>
</evidence>
<dbReference type="InterPro" id="IPR009057">
    <property type="entry name" value="Homeodomain-like_sf"/>
</dbReference>
<keyword evidence="4 5" id="KW-0539">Nucleus</keyword>
<evidence type="ECO:0000256" key="5">
    <source>
        <dbReference type="PROSITE-ProRule" id="PRU00108"/>
    </source>
</evidence>
<keyword evidence="2 5" id="KW-0238">DNA-binding</keyword>
<feature type="domain" description="Homeobox" evidence="7">
    <location>
        <begin position="318"/>
        <end position="381"/>
    </location>
</feature>
<proteinExistence type="inferred from homology"/>
<sequence length="553" mass="59037">MQTSAAGQTIMPVLPQGLTVTYQDTSSGQVLDQAVTQAISSSTQIEEAHSTTNNNGQVPAQGQDSDGVIENDKKAIYRHPLFPLMAMFFEKCEQATQTPDCPSSDCFDVDIQAFVQRQEQERKPFFSDDPELDGLMVKAIQVLRIHLLELEKVNELCKDFCNRYIACLKGKLQSEQLLRVDSIGSDGGDDADFSPPPSSATATMPLTPTIPAAQPGGTTLSTAAASAGLAQGQIVSGGTVYQMVQTPHGLVAQPIQIPPPLQVQTPQPTTPTTPAIPGSMPLSQIGTPSASVSTPTTPLLTPGPIMVSPSLASDDEDSRKKSKRGVLPKQATQVMKSWLFQHIVHPYPTEDEKRQIATQTNLSLLQVNNWFINARRRILQPMLDASNPDGSKAKKPKNQNRPVQRFWPENIATIQQQQAQQLSKASTEGVCDDVTSSPNLSESEGLGEPPQHQVMSSEQATVTLAPQPIVLPPGVTLTADGQLINMSGALVGALSITNSGMLADPAQLSSMLAAVATGNSLLSAAPVVTAVPNGEHVTQPNIVEEVQQVDSDR</sequence>